<organism evidence="1 2">
    <name type="scientific">Favolaschia claudopus</name>
    <dbReference type="NCBI Taxonomy" id="2862362"/>
    <lineage>
        <taxon>Eukaryota</taxon>
        <taxon>Fungi</taxon>
        <taxon>Dikarya</taxon>
        <taxon>Basidiomycota</taxon>
        <taxon>Agaricomycotina</taxon>
        <taxon>Agaricomycetes</taxon>
        <taxon>Agaricomycetidae</taxon>
        <taxon>Agaricales</taxon>
        <taxon>Marasmiineae</taxon>
        <taxon>Mycenaceae</taxon>
        <taxon>Favolaschia</taxon>
    </lineage>
</organism>
<reference evidence="1 2" key="1">
    <citation type="journal article" date="2024" name="J Genomics">
        <title>Draft genome sequencing and assembly of Favolaschia claudopus CIRM-BRFM 2984 isolated from oak limbs.</title>
        <authorList>
            <person name="Navarro D."/>
            <person name="Drula E."/>
            <person name="Chaduli D."/>
            <person name="Cazenave R."/>
            <person name="Ahrendt S."/>
            <person name="Wang J."/>
            <person name="Lipzen A."/>
            <person name="Daum C."/>
            <person name="Barry K."/>
            <person name="Grigoriev I.V."/>
            <person name="Favel A."/>
            <person name="Rosso M.N."/>
            <person name="Martin F."/>
        </authorList>
    </citation>
    <scope>NUCLEOTIDE SEQUENCE [LARGE SCALE GENOMIC DNA]</scope>
    <source>
        <strain evidence="1 2">CIRM-BRFM 2984</strain>
    </source>
</reference>
<comment type="caution">
    <text evidence="1">The sequence shown here is derived from an EMBL/GenBank/DDBJ whole genome shotgun (WGS) entry which is preliminary data.</text>
</comment>
<dbReference type="AlphaFoldDB" id="A0AAW0DC83"/>
<evidence type="ECO:0000313" key="2">
    <source>
        <dbReference type="Proteomes" id="UP001362999"/>
    </source>
</evidence>
<evidence type="ECO:0000313" key="1">
    <source>
        <dbReference type="EMBL" id="KAK7048226.1"/>
    </source>
</evidence>
<protein>
    <submittedName>
        <fullName evidence="1">Uncharacterized protein</fullName>
    </submittedName>
</protein>
<dbReference type="EMBL" id="JAWWNJ010000009">
    <property type="protein sequence ID" value="KAK7048226.1"/>
    <property type="molecule type" value="Genomic_DNA"/>
</dbReference>
<accession>A0AAW0DC83</accession>
<gene>
    <name evidence="1" type="ORF">R3P38DRAFT_2868109</name>
</gene>
<name>A0AAW0DC83_9AGAR</name>
<sequence length="399" mass="46852">MFIAWRGRFFLLLIPCFFGLFLFFFWQVQTTTTVTLDQSYAVSDGSSNPQQDEHASPKILLVSAFFPFSKSKHTMAEYESWLSKFLERITTDIYFYTPPEMESLVRKCRKDLPITINTTYSSPFEIPPLSPYRDHYQKMHVLDRESFRHSPELYAVWNAKAFFLDEAVKTFSRAGKTYEYAFWNDAGSFRSTHTYKGWPDPSRVQEIWQQGSELSGQKLQDLLLFPIQGLPHSSIRKWTQDRGPVDTDFSEGSFFGGSPSTVAWWRRTFYAYHDHYLSLGLFVGKDQTVFNAILILFPSRFISVWLGDPDAPEHEGMLPVIDQGALGNCGSEWFYYQFWLATPSERLEMRKIWESRARWSWKWWKQRQQCRVTRVTSLKSLLKHRFGGDWEPPQHTIDA</sequence>
<keyword evidence="2" id="KW-1185">Reference proteome</keyword>
<proteinExistence type="predicted"/>
<dbReference type="Proteomes" id="UP001362999">
    <property type="component" value="Unassembled WGS sequence"/>
</dbReference>